<dbReference type="PANTHER" id="PTHR47463">
    <property type="entry name" value="F-BOX PROTEIN SKIP16"/>
    <property type="match status" value="1"/>
</dbReference>
<dbReference type="Proteomes" id="UP000232323">
    <property type="component" value="Unassembled WGS sequence"/>
</dbReference>
<accession>A0A250XDU9</accession>
<reference evidence="4 5" key="1">
    <citation type="submission" date="2017-08" db="EMBL/GenBank/DDBJ databases">
        <title>Acidophilic green algal genome provides insights into adaptation to an acidic environment.</title>
        <authorList>
            <person name="Hirooka S."/>
            <person name="Hirose Y."/>
            <person name="Kanesaki Y."/>
            <person name="Higuchi S."/>
            <person name="Fujiwara T."/>
            <person name="Onuma R."/>
            <person name="Era A."/>
            <person name="Ohbayashi R."/>
            <person name="Uzuka A."/>
            <person name="Nozaki H."/>
            <person name="Yoshikawa H."/>
            <person name="Miyagishima S.Y."/>
        </authorList>
    </citation>
    <scope>NUCLEOTIDE SEQUENCE [LARGE SCALE GENOMIC DNA]</scope>
    <source>
        <strain evidence="4 5">NIES-2499</strain>
    </source>
</reference>
<evidence type="ECO:0000256" key="2">
    <source>
        <dbReference type="ARBA" id="ARBA00022786"/>
    </source>
</evidence>
<dbReference type="SMART" id="SM00860">
    <property type="entry name" value="SMI1_KNR4"/>
    <property type="match status" value="1"/>
</dbReference>
<dbReference type="InterPro" id="IPR018958">
    <property type="entry name" value="Knr4/Smi1-like_dom"/>
</dbReference>
<dbReference type="PANTHER" id="PTHR47463:SF2">
    <property type="entry name" value="F-BOX PROTEIN SKIP16"/>
    <property type="match status" value="1"/>
</dbReference>
<evidence type="ECO:0000313" key="5">
    <source>
        <dbReference type="Proteomes" id="UP000232323"/>
    </source>
</evidence>
<name>A0A250XDU9_9CHLO</name>
<comment type="pathway">
    <text evidence="1">Protein modification; protein ubiquitination.</text>
</comment>
<dbReference type="Gene3D" id="1.20.1280.50">
    <property type="match status" value="1"/>
</dbReference>
<dbReference type="Pfam" id="PF04379">
    <property type="entry name" value="DUF525"/>
    <property type="match status" value="1"/>
</dbReference>
<evidence type="ECO:0000256" key="1">
    <source>
        <dbReference type="ARBA" id="ARBA00004906"/>
    </source>
</evidence>
<dbReference type="InterPro" id="IPR036767">
    <property type="entry name" value="ApaG_sf"/>
</dbReference>
<dbReference type="STRING" id="1157962.A0A250XDU9"/>
<evidence type="ECO:0000313" key="4">
    <source>
        <dbReference type="EMBL" id="GAX81072.1"/>
    </source>
</evidence>
<keyword evidence="5" id="KW-1185">Reference proteome</keyword>
<comment type="caution">
    <text evidence="4">The sequence shown here is derived from an EMBL/GenBank/DDBJ whole genome shotgun (WGS) entry which is preliminary data.</text>
</comment>
<proteinExistence type="predicted"/>
<dbReference type="AlphaFoldDB" id="A0A250XDU9"/>
<dbReference type="SUPFAM" id="SSF81383">
    <property type="entry name" value="F-box domain"/>
    <property type="match status" value="1"/>
</dbReference>
<dbReference type="InterPro" id="IPR007474">
    <property type="entry name" value="ApaG_domain"/>
</dbReference>
<keyword evidence="2" id="KW-0833">Ubl conjugation pathway</keyword>
<protein>
    <recommendedName>
        <fullName evidence="3">ApaG domain-containing protein</fullName>
    </recommendedName>
</protein>
<dbReference type="InterPro" id="IPR037883">
    <property type="entry name" value="Knr4/Smi1-like_sf"/>
</dbReference>
<dbReference type="InterPro" id="IPR036047">
    <property type="entry name" value="F-box-like_dom_sf"/>
</dbReference>
<dbReference type="EMBL" id="BEGY01000060">
    <property type="protein sequence ID" value="GAX81072.1"/>
    <property type="molecule type" value="Genomic_DNA"/>
</dbReference>
<dbReference type="SUPFAM" id="SSF160631">
    <property type="entry name" value="SMI1/KNR4-like"/>
    <property type="match status" value="1"/>
</dbReference>
<dbReference type="OrthoDB" id="2305498at2759"/>
<dbReference type="Gene3D" id="2.60.40.1470">
    <property type="entry name" value="ApaG domain"/>
    <property type="match status" value="1"/>
</dbReference>
<evidence type="ECO:0000259" key="3">
    <source>
        <dbReference type="PROSITE" id="PS51087"/>
    </source>
</evidence>
<dbReference type="SUPFAM" id="SSF110069">
    <property type="entry name" value="ApaG-like"/>
    <property type="match status" value="1"/>
</dbReference>
<gene>
    <name evidence="4" type="ORF">CEUSTIGMA_g8507.t1</name>
</gene>
<dbReference type="PROSITE" id="PS51087">
    <property type="entry name" value="APAG"/>
    <property type="match status" value="1"/>
</dbReference>
<feature type="domain" description="ApaG" evidence="3">
    <location>
        <begin position="343"/>
        <end position="490"/>
    </location>
</feature>
<sequence length="490" mass="55121">MDILRDDAVRPNLMDLGSQCLLYVLSFLPSKDCGRCCTVSQAMNQVLTDDLLWKVLLLRDYAHEQPLGPDLEHQLLTSYRRAYGQWAALFHGEEAPPDMIRRAVAAWRNIESFLAKNIPKALKTLRPGATLAAIEDAEQALGIKMPASLRVIYRVHDGQDLLFDQLQDRRFMKGCRSEGNQIDSSSGQGEVAEDVEEDVDEDGLSARARESITLGVFGGYEFYEHLVSTRMLPLSRIKLWTLLLRMPSLRNMWLFGASFGFEKLMFVSSTNSHIYVSGNRPPAIPLLATPEGGTNDDSVLNWLEEYGRRLHEGWYMAAEPLSPHLPWSIGINLFPRCPGHMASQITRGVKVTVSTLCIPEMSSGEYLFSYSVRFKLLNPDEQVAAWPASSISPVKVITSCQLMTRHWIIRDADLGVVGEVRGEAVVGKFPLLTLKEPDFVYQSCTNLKNGPRGFMEGSFRFVEGSIREPTGAQWEVECPRFTLEVSQFMY</sequence>
<dbReference type="Pfam" id="PF12937">
    <property type="entry name" value="F-box-like"/>
    <property type="match status" value="1"/>
</dbReference>
<dbReference type="InterPro" id="IPR001810">
    <property type="entry name" value="F-box_dom"/>
</dbReference>
<organism evidence="4 5">
    <name type="scientific">Chlamydomonas eustigma</name>
    <dbReference type="NCBI Taxonomy" id="1157962"/>
    <lineage>
        <taxon>Eukaryota</taxon>
        <taxon>Viridiplantae</taxon>
        <taxon>Chlorophyta</taxon>
        <taxon>core chlorophytes</taxon>
        <taxon>Chlorophyceae</taxon>
        <taxon>CS clade</taxon>
        <taxon>Chlamydomonadales</taxon>
        <taxon>Chlamydomonadaceae</taxon>
        <taxon>Chlamydomonas</taxon>
    </lineage>
</organism>